<gene>
    <name evidence="1" type="ORF">EYF80_021527</name>
</gene>
<protein>
    <submittedName>
        <fullName evidence="1">Uncharacterized protein</fullName>
    </submittedName>
</protein>
<reference evidence="1 2" key="1">
    <citation type="submission" date="2019-03" db="EMBL/GenBank/DDBJ databases">
        <title>First draft genome of Liparis tanakae, snailfish: a comprehensive survey of snailfish specific genes.</title>
        <authorList>
            <person name="Kim W."/>
            <person name="Song I."/>
            <person name="Jeong J.-H."/>
            <person name="Kim D."/>
            <person name="Kim S."/>
            <person name="Ryu S."/>
            <person name="Song J.Y."/>
            <person name="Lee S.K."/>
        </authorList>
    </citation>
    <scope>NUCLEOTIDE SEQUENCE [LARGE SCALE GENOMIC DNA]</scope>
    <source>
        <tissue evidence="1">Muscle</tissue>
    </source>
</reference>
<comment type="caution">
    <text evidence="1">The sequence shown here is derived from an EMBL/GenBank/DDBJ whole genome shotgun (WGS) entry which is preliminary data.</text>
</comment>
<dbReference type="AlphaFoldDB" id="A0A4Z2HSE3"/>
<proteinExistence type="predicted"/>
<accession>A0A4Z2HSE3</accession>
<dbReference type="Proteomes" id="UP000314294">
    <property type="component" value="Unassembled WGS sequence"/>
</dbReference>
<organism evidence="1 2">
    <name type="scientific">Liparis tanakae</name>
    <name type="common">Tanaka's snailfish</name>
    <dbReference type="NCBI Taxonomy" id="230148"/>
    <lineage>
        <taxon>Eukaryota</taxon>
        <taxon>Metazoa</taxon>
        <taxon>Chordata</taxon>
        <taxon>Craniata</taxon>
        <taxon>Vertebrata</taxon>
        <taxon>Euteleostomi</taxon>
        <taxon>Actinopterygii</taxon>
        <taxon>Neopterygii</taxon>
        <taxon>Teleostei</taxon>
        <taxon>Neoteleostei</taxon>
        <taxon>Acanthomorphata</taxon>
        <taxon>Eupercaria</taxon>
        <taxon>Perciformes</taxon>
        <taxon>Cottioidei</taxon>
        <taxon>Cottales</taxon>
        <taxon>Liparidae</taxon>
        <taxon>Liparis</taxon>
    </lineage>
</organism>
<keyword evidence="2" id="KW-1185">Reference proteome</keyword>
<sequence>MLNTIISVVKWIRACPPVHPGTSIVEEEYTGIKKKLAEKPISSGPLDLAGVPLPTNTKNCEREISFHVTIKGDDIALLGVAYTALIGSAVDEHKPTAEDGLRIPRLFVQHCVAVQEAPTRRRPMERQLPEEEALRCCSRDVRSWTVVMSLQLHSISK</sequence>
<name>A0A4Z2HSE3_9TELE</name>
<dbReference type="EMBL" id="SRLO01000193">
    <property type="protein sequence ID" value="TNN68205.1"/>
    <property type="molecule type" value="Genomic_DNA"/>
</dbReference>
<evidence type="ECO:0000313" key="1">
    <source>
        <dbReference type="EMBL" id="TNN68205.1"/>
    </source>
</evidence>
<evidence type="ECO:0000313" key="2">
    <source>
        <dbReference type="Proteomes" id="UP000314294"/>
    </source>
</evidence>